<evidence type="ECO:0000313" key="3">
    <source>
        <dbReference type="Proteomes" id="UP000601435"/>
    </source>
</evidence>
<feature type="compositionally biased region" description="Polar residues" evidence="1">
    <location>
        <begin position="52"/>
        <end position="63"/>
    </location>
</feature>
<keyword evidence="3" id="KW-1185">Reference proteome</keyword>
<proteinExistence type="predicted"/>
<dbReference type="AlphaFoldDB" id="A0A812SX29"/>
<feature type="region of interest" description="Disordered" evidence="1">
    <location>
        <begin position="43"/>
        <end position="63"/>
    </location>
</feature>
<gene>
    <name evidence="2" type="primary">Dnajb7</name>
    <name evidence="2" type="ORF">SNEC2469_LOCUS14410</name>
</gene>
<accession>A0A812SX29</accession>
<comment type="caution">
    <text evidence="2">The sequence shown here is derived from an EMBL/GenBank/DDBJ whole genome shotgun (WGS) entry which is preliminary data.</text>
</comment>
<name>A0A812SX29_9DINO</name>
<evidence type="ECO:0000256" key="1">
    <source>
        <dbReference type="SAM" id="MobiDB-lite"/>
    </source>
</evidence>
<reference evidence="2" key="1">
    <citation type="submission" date="2021-02" db="EMBL/GenBank/DDBJ databases">
        <authorList>
            <person name="Dougan E. K."/>
            <person name="Rhodes N."/>
            <person name="Thang M."/>
            <person name="Chan C."/>
        </authorList>
    </citation>
    <scope>NUCLEOTIDE SEQUENCE</scope>
</reference>
<dbReference type="Proteomes" id="UP000601435">
    <property type="component" value="Unassembled WGS sequence"/>
</dbReference>
<sequence>MEEVLGRVPPSSQETSSLAAETRLLRQQTQELVKEIRLLRESLQQRKGAQAGSATRQRQPEIQ</sequence>
<protein>
    <submittedName>
        <fullName evidence="2">Dnajb7 protein</fullName>
    </submittedName>
</protein>
<dbReference type="EMBL" id="CAJNJA010023097">
    <property type="protein sequence ID" value="CAE7505451.1"/>
    <property type="molecule type" value="Genomic_DNA"/>
</dbReference>
<organism evidence="2 3">
    <name type="scientific">Symbiodinium necroappetens</name>
    <dbReference type="NCBI Taxonomy" id="1628268"/>
    <lineage>
        <taxon>Eukaryota</taxon>
        <taxon>Sar</taxon>
        <taxon>Alveolata</taxon>
        <taxon>Dinophyceae</taxon>
        <taxon>Suessiales</taxon>
        <taxon>Symbiodiniaceae</taxon>
        <taxon>Symbiodinium</taxon>
    </lineage>
</organism>
<evidence type="ECO:0000313" key="2">
    <source>
        <dbReference type="EMBL" id="CAE7505451.1"/>
    </source>
</evidence>